<gene>
    <name evidence="2" type="ORF">O3P69_010172</name>
</gene>
<name>A0AAW0TS39_SCYPA</name>
<keyword evidence="1" id="KW-0812">Transmembrane</keyword>
<evidence type="ECO:0000313" key="3">
    <source>
        <dbReference type="Proteomes" id="UP001487740"/>
    </source>
</evidence>
<keyword evidence="3" id="KW-1185">Reference proteome</keyword>
<reference evidence="2 3" key="1">
    <citation type="submission" date="2023-03" db="EMBL/GenBank/DDBJ databases">
        <title>High-quality genome of Scylla paramamosain provides insights in environmental adaptation.</title>
        <authorList>
            <person name="Zhang L."/>
        </authorList>
    </citation>
    <scope>NUCLEOTIDE SEQUENCE [LARGE SCALE GENOMIC DNA]</scope>
    <source>
        <strain evidence="2">LZ_2023a</strain>
        <tissue evidence="2">Muscle</tissue>
    </source>
</reference>
<organism evidence="2 3">
    <name type="scientific">Scylla paramamosain</name>
    <name type="common">Mud crab</name>
    <dbReference type="NCBI Taxonomy" id="85552"/>
    <lineage>
        <taxon>Eukaryota</taxon>
        <taxon>Metazoa</taxon>
        <taxon>Ecdysozoa</taxon>
        <taxon>Arthropoda</taxon>
        <taxon>Crustacea</taxon>
        <taxon>Multicrustacea</taxon>
        <taxon>Malacostraca</taxon>
        <taxon>Eumalacostraca</taxon>
        <taxon>Eucarida</taxon>
        <taxon>Decapoda</taxon>
        <taxon>Pleocyemata</taxon>
        <taxon>Brachyura</taxon>
        <taxon>Eubrachyura</taxon>
        <taxon>Portunoidea</taxon>
        <taxon>Portunidae</taxon>
        <taxon>Portuninae</taxon>
        <taxon>Scylla</taxon>
    </lineage>
</organism>
<dbReference type="EMBL" id="JARAKH010000025">
    <property type="protein sequence ID" value="KAK8390305.1"/>
    <property type="molecule type" value="Genomic_DNA"/>
</dbReference>
<dbReference type="AlphaFoldDB" id="A0AAW0TS39"/>
<sequence>MTLALVEARFRYPCTPSRPSLHPVPPLPTPQTRQNVCAAPAPLVYFHRRFSPVVYYLRCLVGDGRSRGAEMSGKNHRMVVMKVIVAVAVVVCAAACAAQVLDLPKLTDEERKLILSNMDIAVDCLIKPTKQCPNYTENVRRVLPDLLRNNFKCNCETQRDVDLFRAELGKRKNSRAMRRLTMWVNTELLV</sequence>
<accession>A0AAW0TS39</accession>
<evidence type="ECO:0000313" key="2">
    <source>
        <dbReference type="EMBL" id="KAK8390305.1"/>
    </source>
</evidence>
<comment type="caution">
    <text evidence="2">The sequence shown here is derived from an EMBL/GenBank/DDBJ whole genome shotgun (WGS) entry which is preliminary data.</text>
</comment>
<proteinExistence type="predicted"/>
<feature type="transmembrane region" description="Helical" evidence="1">
    <location>
        <begin position="79"/>
        <end position="101"/>
    </location>
</feature>
<protein>
    <submittedName>
        <fullName evidence="2">Uncharacterized protein</fullName>
    </submittedName>
</protein>
<keyword evidence="1" id="KW-0472">Membrane</keyword>
<keyword evidence="1" id="KW-1133">Transmembrane helix</keyword>
<dbReference type="Proteomes" id="UP001487740">
    <property type="component" value="Unassembled WGS sequence"/>
</dbReference>
<evidence type="ECO:0000256" key="1">
    <source>
        <dbReference type="SAM" id="Phobius"/>
    </source>
</evidence>